<name>A0ABY5PEL6_9ACTN</name>
<keyword evidence="3" id="KW-1185">Reference proteome</keyword>
<protein>
    <submittedName>
        <fullName evidence="2">Uncharacterized protein</fullName>
    </submittedName>
</protein>
<proteinExistence type="predicted"/>
<gene>
    <name evidence="2" type="ORF">LRS13_20700</name>
</gene>
<dbReference type="EMBL" id="CP088295">
    <property type="protein sequence ID" value="UUY03071.1"/>
    <property type="molecule type" value="Genomic_DNA"/>
</dbReference>
<accession>A0ABY5PEL6</accession>
<evidence type="ECO:0000313" key="2">
    <source>
        <dbReference type="EMBL" id="UUY03071.1"/>
    </source>
</evidence>
<feature type="compositionally biased region" description="Polar residues" evidence="1">
    <location>
        <begin position="59"/>
        <end position="69"/>
    </location>
</feature>
<evidence type="ECO:0000256" key="1">
    <source>
        <dbReference type="SAM" id="MobiDB-lite"/>
    </source>
</evidence>
<organism evidence="2 3">
    <name type="scientific">Svornostia abyssi</name>
    <dbReference type="NCBI Taxonomy" id="2898438"/>
    <lineage>
        <taxon>Bacteria</taxon>
        <taxon>Bacillati</taxon>
        <taxon>Actinomycetota</taxon>
        <taxon>Thermoleophilia</taxon>
        <taxon>Solirubrobacterales</taxon>
        <taxon>Baekduiaceae</taxon>
        <taxon>Svornostia</taxon>
    </lineage>
</organism>
<reference evidence="3" key="1">
    <citation type="submission" date="2021-11" db="EMBL/GenBank/DDBJ databases">
        <title>Cultivation dependent microbiological survey of springs from the worlds oldest radium mine currently devoted to the extraction of radon-saturated water.</title>
        <authorList>
            <person name="Kapinusova G."/>
            <person name="Smrhova T."/>
            <person name="Strejcek M."/>
            <person name="Suman J."/>
            <person name="Jani K."/>
            <person name="Pajer P."/>
            <person name="Uhlik O."/>
        </authorList>
    </citation>
    <scope>NUCLEOTIDE SEQUENCE [LARGE SCALE GENOMIC DNA]</scope>
    <source>
        <strain evidence="3">J379</strain>
    </source>
</reference>
<feature type="region of interest" description="Disordered" evidence="1">
    <location>
        <begin position="59"/>
        <end position="99"/>
    </location>
</feature>
<feature type="compositionally biased region" description="Basic and acidic residues" evidence="1">
    <location>
        <begin position="89"/>
        <end position="99"/>
    </location>
</feature>
<dbReference type="Proteomes" id="UP001058860">
    <property type="component" value="Chromosome"/>
</dbReference>
<dbReference type="RefSeq" id="WP_353863586.1">
    <property type="nucleotide sequence ID" value="NZ_CP088295.1"/>
</dbReference>
<evidence type="ECO:0000313" key="3">
    <source>
        <dbReference type="Proteomes" id="UP001058860"/>
    </source>
</evidence>
<sequence length="99" mass="10479">MTTASVTSRPIVATMMPAVNPSIPRSISRSAAVTSRRAKKSLPLRPSKLTVATSAPMNATCAGRSSSDVTTTIGGRRPSRRRPWTSRCSHGDIVAKTDV</sequence>